<reference evidence="2" key="3">
    <citation type="submission" date="2021-01" db="EMBL/GenBank/DDBJ databases">
        <authorList>
            <consortium name="Genoscope - CEA"/>
            <person name="William W."/>
        </authorList>
    </citation>
    <scope>NUCLEOTIDE SEQUENCE</scope>
</reference>
<name>A0A078F4P3_BRANA</name>
<sequence>MVGPPEKKRRRVVESQESPLELPGDVLFEILLRFAVEDLQSICRNCPSVLSIVRDPYFGASQSTSVLFSSPTLTRQLEYANGLLCSGSGHVTTLFNPTVGASRTFPPFFVDQATVNTYLGFDVSIGKFKVLGISKRANSDVWRDPHIYTLEDARATLWRPLVCSISHALFRESCDSKSISINGLLFYVARLPDKKSTTLIHLDLTSESFASNTFPELVVC</sequence>
<dbReference type="NCBIfam" id="TIGR01640">
    <property type="entry name" value="F_box_assoc_1"/>
    <property type="match status" value="1"/>
</dbReference>
<dbReference type="PaxDb" id="3708-A0A078F4P3"/>
<evidence type="ECO:0000259" key="1">
    <source>
        <dbReference type="Pfam" id="PF08268"/>
    </source>
</evidence>
<dbReference type="AlphaFoldDB" id="A0A078F4P3"/>
<reference evidence="3" key="2">
    <citation type="submission" date="2014-06" db="EMBL/GenBank/DDBJ databases">
        <authorList>
            <person name="Genoscope - CEA"/>
        </authorList>
    </citation>
    <scope>NUCLEOTIDE SEQUENCE</scope>
</reference>
<organism evidence="3 4">
    <name type="scientific">Brassica napus</name>
    <name type="common">Rape</name>
    <dbReference type="NCBI Taxonomy" id="3708"/>
    <lineage>
        <taxon>Eukaryota</taxon>
        <taxon>Viridiplantae</taxon>
        <taxon>Streptophyta</taxon>
        <taxon>Embryophyta</taxon>
        <taxon>Tracheophyta</taxon>
        <taxon>Spermatophyta</taxon>
        <taxon>Magnoliopsida</taxon>
        <taxon>eudicotyledons</taxon>
        <taxon>Gunneridae</taxon>
        <taxon>Pentapetalae</taxon>
        <taxon>rosids</taxon>
        <taxon>malvids</taxon>
        <taxon>Brassicales</taxon>
        <taxon>Brassicaceae</taxon>
        <taxon>Brassiceae</taxon>
        <taxon>Brassica</taxon>
    </lineage>
</organism>
<accession>A0A078F4P3</accession>
<dbReference type="Proteomes" id="UP000028999">
    <property type="component" value="Unassembled WGS sequence"/>
</dbReference>
<dbReference type="PANTHER" id="PTHR31111:SF136">
    <property type="entry name" value="F-BOX ASSOCIATED DOMAIN-CONTAINING PROTEIN"/>
    <property type="match status" value="1"/>
</dbReference>
<proteinExistence type="predicted"/>
<protein>
    <submittedName>
        <fullName evidence="2">(rape) hypothetical protein</fullName>
    </submittedName>
    <submittedName>
        <fullName evidence="3">BnaC03g35110D protein</fullName>
    </submittedName>
</protein>
<dbReference type="PANTHER" id="PTHR31111">
    <property type="entry name" value="BNAA05G37150D PROTEIN-RELATED"/>
    <property type="match status" value="1"/>
</dbReference>
<keyword evidence="4" id="KW-1185">Reference proteome</keyword>
<dbReference type="EMBL" id="LK031982">
    <property type="protein sequence ID" value="CDY08012.1"/>
    <property type="molecule type" value="Genomic_DNA"/>
</dbReference>
<evidence type="ECO:0000313" key="3">
    <source>
        <dbReference type="EMBL" id="CDY08012.1"/>
    </source>
</evidence>
<dbReference type="InterPro" id="IPR013187">
    <property type="entry name" value="F-box-assoc_dom_typ3"/>
</dbReference>
<dbReference type="Proteomes" id="UP001295469">
    <property type="component" value="Chromosome C03"/>
</dbReference>
<dbReference type="InterPro" id="IPR017451">
    <property type="entry name" value="F-box-assoc_interact_dom"/>
</dbReference>
<dbReference type="EMBL" id="HG994367">
    <property type="protein sequence ID" value="CAF1703621.1"/>
    <property type="molecule type" value="Genomic_DNA"/>
</dbReference>
<reference evidence="3 4" key="1">
    <citation type="journal article" date="2014" name="Science">
        <title>Plant genetics. Early allopolyploid evolution in the post-Neolithic Brassica napus oilseed genome.</title>
        <authorList>
            <person name="Chalhoub B."/>
            <person name="Denoeud F."/>
            <person name="Liu S."/>
            <person name="Parkin I.A."/>
            <person name="Tang H."/>
            <person name="Wang X."/>
            <person name="Chiquet J."/>
            <person name="Belcram H."/>
            <person name="Tong C."/>
            <person name="Samans B."/>
            <person name="Correa M."/>
            <person name="Da Silva C."/>
            <person name="Just J."/>
            <person name="Falentin C."/>
            <person name="Koh C.S."/>
            <person name="Le Clainche I."/>
            <person name="Bernard M."/>
            <person name="Bento P."/>
            <person name="Noel B."/>
            <person name="Labadie K."/>
            <person name="Alberti A."/>
            <person name="Charles M."/>
            <person name="Arnaud D."/>
            <person name="Guo H."/>
            <person name="Daviaud C."/>
            <person name="Alamery S."/>
            <person name="Jabbari K."/>
            <person name="Zhao M."/>
            <person name="Edger P.P."/>
            <person name="Chelaifa H."/>
            <person name="Tack D."/>
            <person name="Lassalle G."/>
            <person name="Mestiri I."/>
            <person name="Schnel N."/>
            <person name="Le Paslier M.C."/>
            <person name="Fan G."/>
            <person name="Renault V."/>
            <person name="Bayer P.E."/>
            <person name="Golicz A.A."/>
            <person name="Manoli S."/>
            <person name="Lee T.H."/>
            <person name="Thi V.H."/>
            <person name="Chalabi S."/>
            <person name="Hu Q."/>
            <person name="Fan C."/>
            <person name="Tollenaere R."/>
            <person name="Lu Y."/>
            <person name="Battail C."/>
            <person name="Shen J."/>
            <person name="Sidebottom C.H."/>
            <person name="Wang X."/>
            <person name="Canaguier A."/>
            <person name="Chauveau A."/>
            <person name="Berard A."/>
            <person name="Deniot G."/>
            <person name="Guan M."/>
            <person name="Liu Z."/>
            <person name="Sun F."/>
            <person name="Lim Y.P."/>
            <person name="Lyons E."/>
            <person name="Town C.D."/>
            <person name="Bancroft I."/>
            <person name="Wang X."/>
            <person name="Meng J."/>
            <person name="Ma J."/>
            <person name="Pires J.C."/>
            <person name="King G.J."/>
            <person name="Brunel D."/>
            <person name="Delourme R."/>
            <person name="Renard M."/>
            <person name="Aury J.M."/>
            <person name="Adams K.L."/>
            <person name="Batley J."/>
            <person name="Snowdon R.J."/>
            <person name="Tost J."/>
            <person name="Edwards D."/>
            <person name="Zhou Y."/>
            <person name="Hua W."/>
            <person name="Sharpe A.G."/>
            <person name="Paterson A.H."/>
            <person name="Guan C."/>
            <person name="Wincker P."/>
        </authorList>
    </citation>
    <scope>NUCLEOTIDE SEQUENCE [LARGE SCALE GENOMIC DNA]</scope>
    <source>
        <strain evidence="4">cv. Darmor-bzh</strain>
    </source>
</reference>
<dbReference type="Gramene" id="CDY08012">
    <property type="protein sequence ID" value="CDY08012"/>
    <property type="gene ID" value="GSBRNA2T00125255001"/>
</dbReference>
<gene>
    <name evidence="3" type="primary">BnaC03g35110D</name>
    <name evidence="2" type="ORF">DARMORV10_C03P42690.1</name>
    <name evidence="3" type="ORF">GSBRNA2T00125255001</name>
</gene>
<evidence type="ECO:0000313" key="2">
    <source>
        <dbReference type="EMBL" id="CAF1703621.1"/>
    </source>
</evidence>
<feature type="domain" description="F-box associated beta-propeller type 3" evidence="1">
    <location>
        <begin position="70"/>
        <end position="211"/>
    </location>
</feature>
<evidence type="ECO:0000313" key="4">
    <source>
        <dbReference type="Proteomes" id="UP000028999"/>
    </source>
</evidence>
<dbReference type="Pfam" id="PF08268">
    <property type="entry name" value="FBA_3"/>
    <property type="match status" value="1"/>
</dbReference>